<dbReference type="InterPro" id="IPR017853">
    <property type="entry name" value="GH"/>
</dbReference>
<comment type="similarity">
    <text evidence="3">Belongs to the glycosyl hydrolase 5 (cellulase A) family.</text>
</comment>
<feature type="signal peptide" evidence="5">
    <location>
        <begin position="1"/>
        <end position="23"/>
    </location>
</feature>
<dbReference type="GO" id="GO:0000272">
    <property type="term" value="P:polysaccharide catabolic process"/>
    <property type="evidence" value="ECO:0007669"/>
    <property type="project" value="InterPro"/>
</dbReference>
<dbReference type="InterPro" id="IPR018087">
    <property type="entry name" value="Glyco_hydro_5_CS"/>
</dbReference>
<dbReference type="Pfam" id="PF00150">
    <property type="entry name" value="Cellulase"/>
    <property type="match status" value="1"/>
</dbReference>
<evidence type="ECO:0000256" key="4">
    <source>
        <dbReference type="SAM" id="MobiDB-lite"/>
    </source>
</evidence>
<dbReference type="PROSITE" id="PS51257">
    <property type="entry name" value="PROKAR_LIPOPROTEIN"/>
    <property type="match status" value="1"/>
</dbReference>
<evidence type="ECO:0000256" key="1">
    <source>
        <dbReference type="ARBA" id="ARBA00022801"/>
    </source>
</evidence>
<keyword evidence="8" id="KW-1185">Reference proteome</keyword>
<sequence length="339" mass="37096">MTKSFLPAFIALFLAGCSTSPVAESTSKVPSPTPEASSSVGAVSVHGRLRTAGNQIVGKHGEPVSLAGMSFFWSQWKGEFYQPSTVAWLKADWQANLVRAAVGVGRDGQPDPDLDKVHALIRAAIDQDIYVIIDWHDHRAEAHTAAAVAFFEEMARTYAGNPHVIYEIYNEPLQVSWSETIKPYAETVIAAIRAHDPDNLIIVGTPNWSQRVDEAAADPLDDSNVAYTLHFYAGTHKADLRARAITALEANIALFVTEWGTVNADGDGEVDHESVAAWMKFMRQWNLSHANWAVSDKEEGASIVRPGASTSGGWTDDDLTASGRFVRELIRDWNQPVAR</sequence>
<evidence type="ECO:0000256" key="5">
    <source>
        <dbReference type="SAM" id="SignalP"/>
    </source>
</evidence>
<dbReference type="KEGG" id="slom:PXH66_08190"/>
<feature type="domain" description="Glycoside hydrolase family 5" evidence="6">
    <location>
        <begin position="58"/>
        <end position="297"/>
    </location>
</feature>
<gene>
    <name evidence="7" type="ORF">PXH66_08190</name>
</gene>
<reference evidence="7" key="1">
    <citation type="submission" date="2023-03" db="EMBL/GenBank/DDBJ databases">
        <title>Lomoglobus Profundus gen. nov., sp. nov., a novel member of the phylum Verrucomicrobia, isolated from deep-marine sediment of South China Sea.</title>
        <authorList>
            <person name="Ahmad T."/>
            <person name="Ishaq S.E."/>
            <person name="Wang F."/>
        </authorList>
    </citation>
    <scope>NUCLEOTIDE SEQUENCE</scope>
    <source>
        <strain evidence="7">LMO-M01</strain>
    </source>
</reference>
<dbReference type="PANTHER" id="PTHR34142:SF1">
    <property type="entry name" value="GLYCOSIDE HYDROLASE FAMILY 5 DOMAIN-CONTAINING PROTEIN"/>
    <property type="match status" value="1"/>
</dbReference>
<evidence type="ECO:0000313" key="8">
    <source>
        <dbReference type="Proteomes" id="UP001218638"/>
    </source>
</evidence>
<organism evidence="7 8">
    <name type="scientific">Synoicihabitans lomoniglobus</name>
    <dbReference type="NCBI Taxonomy" id="2909285"/>
    <lineage>
        <taxon>Bacteria</taxon>
        <taxon>Pseudomonadati</taxon>
        <taxon>Verrucomicrobiota</taxon>
        <taxon>Opitutia</taxon>
        <taxon>Opitutales</taxon>
        <taxon>Opitutaceae</taxon>
        <taxon>Synoicihabitans</taxon>
    </lineage>
</organism>
<accession>A0AAF0CRM3</accession>
<dbReference type="AlphaFoldDB" id="A0AAF0CRM3"/>
<feature type="region of interest" description="Disordered" evidence="4">
    <location>
        <begin position="24"/>
        <end position="43"/>
    </location>
</feature>
<evidence type="ECO:0000256" key="2">
    <source>
        <dbReference type="ARBA" id="ARBA00023295"/>
    </source>
</evidence>
<dbReference type="InterPro" id="IPR001547">
    <property type="entry name" value="Glyco_hydro_5"/>
</dbReference>
<dbReference type="PROSITE" id="PS00659">
    <property type="entry name" value="GLYCOSYL_HYDROL_F5"/>
    <property type="match status" value="1"/>
</dbReference>
<dbReference type="SUPFAM" id="SSF51445">
    <property type="entry name" value="(Trans)glycosidases"/>
    <property type="match status" value="1"/>
</dbReference>
<proteinExistence type="inferred from homology"/>
<evidence type="ECO:0000259" key="6">
    <source>
        <dbReference type="Pfam" id="PF00150"/>
    </source>
</evidence>
<keyword evidence="2 3" id="KW-0326">Glycosidase</keyword>
<feature type="chain" id="PRO_5042002422" evidence="5">
    <location>
        <begin position="24"/>
        <end position="339"/>
    </location>
</feature>
<dbReference type="GO" id="GO:0004553">
    <property type="term" value="F:hydrolase activity, hydrolyzing O-glycosyl compounds"/>
    <property type="evidence" value="ECO:0007669"/>
    <property type="project" value="InterPro"/>
</dbReference>
<protein>
    <submittedName>
        <fullName evidence="7">Glycoside hydrolase family 5 protein</fullName>
    </submittedName>
</protein>
<evidence type="ECO:0000313" key="7">
    <source>
        <dbReference type="EMBL" id="WED66827.1"/>
    </source>
</evidence>
<dbReference type="EMBL" id="CP119075">
    <property type="protein sequence ID" value="WED66827.1"/>
    <property type="molecule type" value="Genomic_DNA"/>
</dbReference>
<name>A0AAF0CRM3_9BACT</name>
<evidence type="ECO:0000256" key="3">
    <source>
        <dbReference type="RuleBase" id="RU361153"/>
    </source>
</evidence>
<dbReference type="PANTHER" id="PTHR34142">
    <property type="entry name" value="ENDO-BETA-1,4-GLUCANASE A"/>
    <property type="match status" value="1"/>
</dbReference>
<keyword evidence="1 3" id="KW-0378">Hydrolase</keyword>
<keyword evidence="5" id="KW-0732">Signal</keyword>
<dbReference type="Proteomes" id="UP001218638">
    <property type="component" value="Chromosome"/>
</dbReference>
<dbReference type="Gene3D" id="3.20.20.80">
    <property type="entry name" value="Glycosidases"/>
    <property type="match status" value="1"/>
</dbReference>